<dbReference type="InterPro" id="IPR012292">
    <property type="entry name" value="Globin/Proto"/>
</dbReference>
<keyword evidence="5 7" id="KW-0408">Iron</keyword>
<keyword evidence="6 9" id="KW-1015">Disulfide bond</keyword>
<name>Q760Q0_MACDE</name>
<dbReference type="GO" id="GO:0005833">
    <property type="term" value="C:hemoglobin complex"/>
    <property type="evidence" value="ECO:0007669"/>
    <property type="project" value="UniProtKB-UniRule"/>
</dbReference>
<dbReference type="SUPFAM" id="SSF46458">
    <property type="entry name" value="Globin-like"/>
    <property type="match status" value="1"/>
</dbReference>
<evidence type="ECO:0000259" key="12">
    <source>
        <dbReference type="PROSITE" id="PS01033"/>
    </source>
</evidence>
<evidence type="ECO:0000256" key="1">
    <source>
        <dbReference type="ARBA" id="ARBA00022448"/>
    </source>
</evidence>
<dbReference type="GO" id="GO:0005576">
    <property type="term" value="C:extracellular region"/>
    <property type="evidence" value="ECO:0007669"/>
    <property type="project" value="UniProtKB-UniRule"/>
</dbReference>
<dbReference type="GO" id="GO:0020037">
    <property type="term" value="F:heme binding"/>
    <property type="evidence" value="ECO:0007669"/>
    <property type="project" value="UniProtKB-UniRule"/>
</dbReference>
<organism evidence="13">
    <name type="scientific">Macrobdella decora</name>
    <name type="common">North American leech</name>
    <dbReference type="NCBI Taxonomy" id="6405"/>
    <lineage>
        <taxon>Eukaryota</taxon>
        <taxon>Metazoa</taxon>
        <taxon>Spiralia</taxon>
        <taxon>Lophotrochozoa</taxon>
        <taxon>Annelida</taxon>
        <taxon>Clitellata</taxon>
        <taxon>Hirudinea</taxon>
        <taxon>Hirudinida</taxon>
        <taxon>Hirudiniformes</taxon>
        <taxon>Hirudinidae</taxon>
        <taxon>Macrobdella</taxon>
    </lineage>
</organism>
<dbReference type="CDD" id="cd01040">
    <property type="entry name" value="Mb-like"/>
    <property type="match status" value="1"/>
</dbReference>
<feature type="chain" id="PRO_5004287182" description="Extracellular globin" evidence="11">
    <location>
        <begin position="20"/>
        <end position="164"/>
    </location>
</feature>
<feature type="disulfide bond" evidence="9">
    <location>
        <begin position="23"/>
        <end position="152"/>
    </location>
</feature>
<dbReference type="Pfam" id="PF00042">
    <property type="entry name" value="Globin"/>
    <property type="match status" value="1"/>
</dbReference>
<keyword evidence="3 7" id="KW-0561">Oxygen transport</keyword>
<comment type="similarity">
    <text evidence="7 10">Belongs to the globin family.</text>
</comment>
<keyword evidence="2 7" id="KW-0349">Heme</keyword>
<feature type="domain" description="Globin" evidence="12">
    <location>
        <begin position="22"/>
        <end position="164"/>
    </location>
</feature>
<keyword evidence="11" id="KW-0732">Signal</keyword>
<evidence type="ECO:0000256" key="7">
    <source>
        <dbReference type="PIRNR" id="PIRNR036517"/>
    </source>
</evidence>
<dbReference type="Gene3D" id="1.10.490.10">
    <property type="entry name" value="Globins"/>
    <property type="match status" value="1"/>
</dbReference>
<evidence type="ECO:0000256" key="6">
    <source>
        <dbReference type="ARBA" id="ARBA00023157"/>
    </source>
</evidence>
<dbReference type="InterPro" id="IPR000971">
    <property type="entry name" value="Globin"/>
</dbReference>
<keyword evidence="1 7" id="KW-0813">Transport</keyword>
<accession>Q760Q0</accession>
<gene>
    <name evidence="13" type="primary">HbB</name>
</gene>
<evidence type="ECO:0000313" key="13">
    <source>
        <dbReference type="EMBL" id="BAC82447.1"/>
    </source>
</evidence>
<feature type="signal peptide" evidence="11">
    <location>
        <begin position="1"/>
        <end position="19"/>
    </location>
</feature>
<dbReference type="GO" id="GO:0005344">
    <property type="term" value="F:oxygen carrier activity"/>
    <property type="evidence" value="ECO:0007669"/>
    <property type="project" value="UniProtKB-UniRule"/>
</dbReference>
<dbReference type="InterPro" id="IPR014610">
    <property type="entry name" value="Haemoglobin_extracell"/>
</dbReference>
<evidence type="ECO:0000256" key="3">
    <source>
        <dbReference type="ARBA" id="ARBA00022621"/>
    </source>
</evidence>
<keyword evidence="4 7" id="KW-0479">Metal-binding</keyword>
<evidence type="ECO:0000256" key="10">
    <source>
        <dbReference type="RuleBase" id="RU000356"/>
    </source>
</evidence>
<evidence type="ECO:0000256" key="11">
    <source>
        <dbReference type="SAM" id="SignalP"/>
    </source>
</evidence>
<evidence type="ECO:0000256" key="4">
    <source>
        <dbReference type="ARBA" id="ARBA00022723"/>
    </source>
</evidence>
<evidence type="ECO:0000256" key="5">
    <source>
        <dbReference type="ARBA" id="ARBA00023004"/>
    </source>
</evidence>
<proteinExistence type="evidence at transcript level"/>
<dbReference type="GO" id="GO:0019825">
    <property type="term" value="F:oxygen binding"/>
    <property type="evidence" value="ECO:0007669"/>
    <property type="project" value="UniProtKB-UniRule"/>
</dbReference>
<dbReference type="InterPro" id="IPR002336">
    <property type="entry name" value="Erythrocruorin"/>
</dbReference>
<evidence type="ECO:0000256" key="9">
    <source>
        <dbReference type="PIRSR" id="PIRSR036517-2"/>
    </source>
</evidence>
<dbReference type="PIRSF" id="PIRSF036517">
    <property type="entry name" value="Ext_hemo"/>
    <property type="match status" value="1"/>
</dbReference>
<reference evidence="13" key="1">
    <citation type="journal article" date="2003" name="J. Protein Chem.">
        <title>Globin and linker sequences of the giant extracellular hemoglobin from the leech Macrobdella decora.</title>
        <authorList>
            <person name="Suzuki T."/>
            <person name="Vinogradov S."/>
        </authorList>
    </citation>
    <scope>NUCLEOTIDE SEQUENCE</scope>
</reference>
<dbReference type="EMBL" id="AB118640">
    <property type="protein sequence ID" value="BAC82447.1"/>
    <property type="molecule type" value="mRNA"/>
</dbReference>
<sequence>MKALLLVCSALLVATQVSASHECNLLHRFKFYKQWTQVFGLGEDRIDFGVKVFNKLFQDHPDARKLFTRVNGENVYSHEFKAHIKRVLSSLDLNALLLSKDALLEKQLAHLKGQHDSRGVDWSYVQAFKQAILDVLPEYLGVFVSFEAWDGCLEHILTGIFKGH</sequence>
<dbReference type="InterPro" id="IPR009050">
    <property type="entry name" value="Globin-like_sf"/>
</dbReference>
<dbReference type="PRINTS" id="PR00611">
    <property type="entry name" value="ERYTHCRUORIN"/>
</dbReference>
<protein>
    <recommendedName>
        <fullName evidence="7">Extracellular globin</fullName>
    </recommendedName>
</protein>
<dbReference type="InterPro" id="IPR044399">
    <property type="entry name" value="Mb-like_M"/>
</dbReference>
<evidence type="ECO:0000256" key="8">
    <source>
        <dbReference type="PIRSR" id="PIRSR036517-1"/>
    </source>
</evidence>
<dbReference type="GO" id="GO:0005506">
    <property type="term" value="F:iron ion binding"/>
    <property type="evidence" value="ECO:0007669"/>
    <property type="project" value="UniProtKB-UniRule"/>
</dbReference>
<feature type="binding site" description="proximal binding residue" evidence="8">
    <location>
        <position position="115"/>
    </location>
    <ligand>
        <name>heme b</name>
        <dbReference type="ChEBI" id="CHEBI:60344"/>
    </ligand>
    <ligandPart>
        <name>Fe</name>
        <dbReference type="ChEBI" id="CHEBI:18248"/>
    </ligandPart>
</feature>
<dbReference type="AlphaFoldDB" id="Q760Q0"/>
<dbReference type="PROSITE" id="PS01033">
    <property type="entry name" value="GLOBIN"/>
    <property type="match status" value="1"/>
</dbReference>
<evidence type="ECO:0000256" key="2">
    <source>
        <dbReference type="ARBA" id="ARBA00022617"/>
    </source>
</evidence>